<evidence type="ECO:0000259" key="7">
    <source>
        <dbReference type="PROSITE" id="PS50048"/>
    </source>
</evidence>
<feature type="domain" description="Zn(2)-C6 fungal-type" evidence="7">
    <location>
        <begin position="35"/>
        <end position="65"/>
    </location>
</feature>
<evidence type="ECO:0000256" key="3">
    <source>
        <dbReference type="ARBA" id="ARBA00023125"/>
    </source>
</evidence>
<dbReference type="GO" id="GO:0000981">
    <property type="term" value="F:DNA-binding transcription factor activity, RNA polymerase II-specific"/>
    <property type="evidence" value="ECO:0007669"/>
    <property type="project" value="InterPro"/>
</dbReference>
<dbReference type="Pfam" id="PF04082">
    <property type="entry name" value="Fungal_trans"/>
    <property type="match status" value="1"/>
</dbReference>
<keyword evidence="9" id="KW-1185">Reference proteome</keyword>
<dbReference type="InterPro" id="IPR001138">
    <property type="entry name" value="Zn2Cys6_DnaBD"/>
</dbReference>
<name>A0A1L9SXW2_9EURO</name>
<keyword evidence="3" id="KW-0238">DNA-binding</keyword>
<keyword evidence="4" id="KW-0804">Transcription</keyword>
<evidence type="ECO:0000313" key="9">
    <source>
        <dbReference type="Proteomes" id="UP000184356"/>
    </source>
</evidence>
<evidence type="ECO:0000256" key="4">
    <source>
        <dbReference type="ARBA" id="ARBA00023163"/>
    </source>
</evidence>
<keyword evidence="5" id="KW-0539">Nucleus</keyword>
<dbReference type="Proteomes" id="UP000184356">
    <property type="component" value="Unassembled WGS sequence"/>
</dbReference>
<dbReference type="InterPro" id="IPR007219">
    <property type="entry name" value="XnlR_reg_dom"/>
</dbReference>
<keyword evidence="1" id="KW-0479">Metal-binding</keyword>
<keyword evidence="2" id="KW-0805">Transcription regulation</keyword>
<protein>
    <recommendedName>
        <fullName evidence="7">Zn(2)-C6 fungal-type domain-containing protein</fullName>
    </recommendedName>
</protein>
<feature type="region of interest" description="Disordered" evidence="6">
    <location>
        <begin position="1"/>
        <end position="26"/>
    </location>
</feature>
<evidence type="ECO:0000256" key="6">
    <source>
        <dbReference type="SAM" id="MobiDB-lite"/>
    </source>
</evidence>
<dbReference type="GO" id="GO:0003677">
    <property type="term" value="F:DNA binding"/>
    <property type="evidence" value="ECO:0007669"/>
    <property type="project" value="UniProtKB-KW"/>
</dbReference>
<organism evidence="8 9">
    <name type="scientific">Aspergillus sydowii CBS 593.65</name>
    <dbReference type="NCBI Taxonomy" id="1036612"/>
    <lineage>
        <taxon>Eukaryota</taxon>
        <taxon>Fungi</taxon>
        <taxon>Dikarya</taxon>
        <taxon>Ascomycota</taxon>
        <taxon>Pezizomycotina</taxon>
        <taxon>Eurotiomycetes</taxon>
        <taxon>Eurotiomycetidae</taxon>
        <taxon>Eurotiales</taxon>
        <taxon>Aspergillaceae</taxon>
        <taxon>Aspergillus</taxon>
        <taxon>Aspergillus subgen. Nidulantes</taxon>
    </lineage>
</organism>
<evidence type="ECO:0000256" key="1">
    <source>
        <dbReference type="ARBA" id="ARBA00022723"/>
    </source>
</evidence>
<evidence type="ECO:0000256" key="2">
    <source>
        <dbReference type="ARBA" id="ARBA00023015"/>
    </source>
</evidence>
<dbReference type="SMART" id="SM00066">
    <property type="entry name" value="GAL4"/>
    <property type="match status" value="1"/>
</dbReference>
<dbReference type="STRING" id="1036612.A0A1L9SXW2"/>
<dbReference type="PANTHER" id="PTHR47256">
    <property type="entry name" value="ZN(II)2CYS6 TRANSCRIPTION FACTOR (EUROFUNG)-RELATED"/>
    <property type="match status" value="1"/>
</dbReference>
<dbReference type="CDD" id="cd12148">
    <property type="entry name" value="fungal_TF_MHR"/>
    <property type="match status" value="1"/>
</dbReference>
<dbReference type="PANTHER" id="PTHR47256:SF10">
    <property type="entry name" value="ZN(II)2CYS6 TRANSCRIPTION FACTOR (EUROFUNG)"/>
    <property type="match status" value="1"/>
</dbReference>
<dbReference type="Pfam" id="PF00172">
    <property type="entry name" value="Zn_clus"/>
    <property type="match status" value="1"/>
</dbReference>
<reference evidence="9" key="1">
    <citation type="journal article" date="2017" name="Genome Biol.">
        <title>Comparative genomics reveals high biological diversity and specific adaptations in the industrially and medically important fungal genus Aspergillus.</title>
        <authorList>
            <person name="de Vries R.P."/>
            <person name="Riley R."/>
            <person name="Wiebenga A."/>
            <person name="Aguilar-Osorio G."/>
            <person name="Amillis S."/>
            <person name="Uchima C.A."/>
            <person name="Anderluh G."/>
            <person name="Asadollahi M."/>
            <person name="Askin M."/>
            <person name="Barry K."/>
            <person name="Battaglia E."/>
            <person name="Bayram O."/>
            <person name="Benocci T."/>
            <person name="Braus-Stromeyer S.A."/>
            <person name="Caldana C."/>
            <person name="Canovas D."/>
            <person name="Cerqueira G.C."/>
            <person name="Chen F."/>
            <person name="Chen W."/>
            <person name="Choi C."/>
            <person name="Clum A."/>
            <person name="Dos Santos R.A."/>
            <person name="Damasio A.R."/>
            <person name="Diallinas G."/>
            <person name="Emri T."/>
            <person name="Fekete E."/>
            <person name="Flipphi M."/>
            <person name="Freyberg S."/>
            <person name="Gallo A."/>
            <person name="Gournas C."/>
            <person name="Habgood R."/>
            <person name="Hainaut M."/>
            <person name="Harispe M.L."/>
            <person name="Henrissat B."/>
            <person name="Hilden K.S."/>
            <person name="Hope R."/>
            <person name="Hossain A."/>
            <person name="Karabika E."/>
            <person name="Karaffa L."/>
            <person name="Karanyi Z."/>
            <person name="Krasevec N."/>
            <person name="Kuo A."/>
            <person name="Kusch H."/>
            <person name="LaButti K."/>
            <person name="Lagendijk E.L."/>
            <person name="Lapidus A."/>
            <person name="Levasseur A."/>
            <person name="Lindquist E."/>
            <person name="Lipzen A."/>
            <person name="Logrieco A.F."/>
            <person name="MacCabe A."/>
            <person name="Maekelae M.R."/>
            <person name="Malavazi I."/>
            <person name="Melin P."/>
            <person name="Meyer V."/>
            <person name="Mielnichuk N."/>
            <person name="Miskei M."/>
            <person name="Molnar A.P."/>
            <person name="Mule G."/>
            <person name="Ngan C.Y."/>
            <person name="Orejas M."/>
            <person name="Orosz E."/>
            <person name="Ouedraogo J.P."/>
            <person name="Overkamp K.M."/>
            <person name="Park H.-S."/>
            <person name="Perrone G."/>
            <person name="Piumi F."/>
            <person name="Punt P.J."/>
            <person name="Ram A.F."/>
            <person name="Ramon A."/>
            <person name="Rauscher S."/>
            <person name="Record E."/>
            <person name="Riano-Pachon D.M."/>
            <person name="Robert V."/>
            <person name="Roehrig J."/>
            <person name="Ruller R."/>
            <person name="Salamov A."/>
            <person name="Salih N.S."/>
            <person name="Samson R.A."/>
            <person name="Sandor E."/>
            <person name="Sanguinetti M."/>
            <person name="Schuetze T."/>
            <person name="Sepcic K."/>
            <person name="Shelest E."/>
            <person name="Sherlock G."/>
            <person name="Sophianopoulou V."/>
            <person name="Squina F.M."/>
            <person name="Sun H."/>
            <person name="Susca A."/>
            <person name="Todd R.B."/>
            <person name="Tsang A."/>
            <person name="Unkles S.E."/>
            <person name="van de Wiele N."/>
            <person name="van Rossen-Uffink D."/>
            <person name="Oliveira J.V."/>
            <person name="Vesth T.C."/>
            <person name="Visser J."/>
            <person name="Yu J.-H."/>
            <person name="Zhou M."/>
            <person name="Andersen M.R."/>
            <person name="Archer D.B."/>
            <person name="Baker S.E."/>
            <person name="Benoit I."/>
            <person name="Brakhage A.A."/>
            <person name="Braus G.H."/>
            <person name="Fischer R."/>
            <person name="Frisvad J.C."/>
            <person name="Goldman G.H."/>
            <person name="Houbraken J."/>
            <person name="Oakley B."/>
            <person name="Pocsi I."/>
            <person name="Scazzocchio C."/>
            <person name="Seiboth B."/>
            <person name="vanKuyk P.A."/>
            <person name="Wortman J."/>
            <person name="Dyer P.S."/>
            <person name="Grigoriev I.V."/>
        </authorList>
    </citation>
    <scope>NUCLEOTIDE SEQUENCE [LARGE SCALE GENOMIC DNA]</scope>
    <source>
        <strain evidence="9">CBS 593.65</strain>
    </source>
</reference>
<evidence type="ECO:0000313" key="8">
    <source>
        <dbReference type="EMBL" id="OJJ52010.1"/>
    </source>
</evidence>
<proteinExistence type="predicted"/>
<dbReference type="AlphaFoldDB" id="A0A1L9SXW2"/>
<dbReference type="PROSITE" id="PS50048">
    <property type="entry name" value="ZN2_CY6_FUNGAL_2"/>
    <property type="match status" value="1"/>
</dbReference>
<dbReference type="GO" id="GO:0006351">
    <property type="term" value="P:DNA-templated transcription"/>
    <property type="evidence" value="ECO:0007669"/>
    <property type="project" value="InterPro"/>
</dbReference>
<dbReference type="Gene3D" id="4.10.240.10">
    <property type="entry name" value="Zn(2)-C6 fungal-type DNA-binding domain"/>
    <property type="match status" value="1"/>
</dbReference>
<dbReference type="EMBL" id="KV878607">
    <property type="protein sequence ID" value="OJJ52010.1"/>
    <property type="molecule type" value="Genomic_DNA"/>
</dbReference>
<dbReference type="PROSITE" id="PS00463">
    <property type="entry name" value="ZN2_CY6_FUNGAL_1"/>
    <property type="match status" value="1"/>
</dbReference>
<dbReference type="InterPro" id="IPR036864">
    <property type="entry name" value="Zn2-C6_fun-type_DNA-bd_sf"/>
</dbReference>
<dbReference type="SUPFAM" id="SSF57701">
    <property type="entry name" value="Zn2/Cys6 DNA-binding domain"/>
    <property type="match status" value="1"/>
</dbReference>
<gene>
    <name evidence="8" type="ORF">ASPSYDRAFT_165355</name>
</gene>
<accession>A0A1L9SXW2</accession>
<sequence>MASANKDSQLPAITPGPGPVRENRPLTKIKKSSTACLPCKKAKRKCTGKPAPCRACHSTGDDCVFNEQLDLRRKVAVQKTAGDLEHYRRLLSSLLECLRTANDEKVSIILQTIRGGGDVASNIRVLSKMLLVEGPPIEVASDASDSASEYNTLCNPQSRISVGRLCDKPLFQVPCKPWTTTTDDDHLVSSLMSLYFTWDHPLMQVVNQEIFLRDMSARDLASEFCTPVLVNSILAVASIYSDYPETYAVPGDAVTRGQNFFMEAEGRWRAEEGRPSLANIQALTLMSHNLKLQGKDNASWLYLRQAVQLGQDIGIFKFPPSRHCEWDRMPDRVKRTSAQTAWAVFILNSDMCLEHGRVANIDVPGLSPDEIYGAEQDTIWVPYCPRSNHIDLPSKPAFLHYVLAGLADLAKIFVDIQGLFFGKARGMSIHQVWVEASQLYNRVEAFRKSLQHPATLDDQPAPQILFLHIKSHHIVISLLGLVLELQDFESALGSVIIEDISLKRIHAVKQVVLYLQLYRKHYTLPQTPSLFFGPTKTSSFTLLASLDNLSTDITFRQLYQFLLSFGKRFPAARDTIYKIDAMHFSL</sequence>
<dbReference type="GO" id="GO:0008270">
    <property type="term" value="F:zinc ion binding"/>
    <property type="evidence" value="ECO:0007669"/>
    <property type="project" value="InterPro"/>
</dbReference>
<dbReference type="InterPro" id="IPR053187">
    <property type="entry name" value="Notoamide_regulator"/>
</dbReference>
<dbReference type="OrthoDB" id="2593732at2759"/>
<evidence type="ECO:0000256" key="5">
    <source>
        <dbReference type="ARBA" id="ARBA00023242"/>
    </source>
</evidence>
<dbReference type="RefSeq" id="XP_040695816.1">
    <property type="nucleotide sequence ID" value="XM_040843350.1"/>
</dbReference>
<dbReference type="VEuPathDB" id="FungiDB:ASPSYDRAFT_165355"/>
<dbReference type="SMART" id="SM00906">
    <property type="entry name" value="Fungal_trans"/>
    <property type="match status" value="1"/>
</dbReference>
<dbReference type="GeneID" id="63759423"/>
<dbReference type="CDD" id="cd00067">
    <property type="entry name" value="GAL4"/>
    <property type="match status" value="1"/>
</dbReference>